<evidence type="ECO:0000256" key="1">
    <source>
        <dbReference type="ARBA" id="ARBA00001974"/>
    </source>
</evidence>
<keyword evidence="4" id="KW-0274">FAD</keyword>
<evidence type="ECO:0000259" key="7">
    <source>
        <dbReference type="Pfam" id="PF07992"/>
    </source>
</evidence>
<proteinExistence type="inferred from homology"/>
<dbReference type="PANTHER" id="PTHR42913">
    <property type="entry name" value="APOPTOSIS-INDUCING FACTOR 1"/>
    <property type="match status" value="1"/>
</dbReference>
<dbReference type="Proteomes" id="UP001323798">
    <property type="component" value="Chromosome"/>
</dbReference>
<dbReference type="InterPro" id="IPR051169">
    <property type="entry name" value="NADH-Q_oxidoreductase"/>
</dbReference>
<dbReference type="InterPro" id="IPR023753">
    <property type="entry name" value="FAD/NAD-binding_dom"/>
</dbReference>
<evidence type="ECO:0000313" key="8">
    <source>
        <dbReference type="EMBL" id="WPR91088.1"/>
    </source>
</evidence>
<keyword evidence="3" id="KW-0285">Flavoprotein</keyword>
<dbReference type="PRINTS" id="PR00411">
    <property type="entry name" value="PNDRDTASEI"/>
</dbReference>
<dbReference type="EMBL" id="CP139368">
    <property type="protein sequence ID" value="WPR91088.1"/>
    <property type="molecule type" value="Genomic_DNA"/>
</dbReference>
<evidence type="ECO:0000256" key="2">
    <source>
        <dbReference type="ARBA" id="ARBA00005272"/>
    </source>
</evidence>
<dbReference type="RefSeq" id="WP_320943789.1">
    <property type="nucleotide sequence ID" value="NZ_BAABEU010000009.1"/>
</dbReference>
<evidence type="ECO:0000256" key="4">
    <source>
        <dbReference type="ARBA" id="ARBA00022827"/>
    </source>
</evidence>
<name>A0ABZ0SPL0_9MICO</name>
<accession>A0ABZ0SPL0</accession>
<keyword evidence="5" id="KW-0560">Oxidoreductase</keyword>
<evidence type="ECO:0000256" key="5">
    <source>
        <dbReference type="ARBA" id="ARBA00023002"/>
    </source>
</evidence>
<dbReference type="PANTHER" id="PTHR42913:SF3">
    <property type="entry name" value="64 KDA MITOCHONDRIAL NADH DEHYDROGENASE (EUROFUNG)"/>
    <property type="match status" value="1"/>
</dbReference>
<comment type="cofactor">
    <cofactor evidence="1">
        <name>FAD</name>
        <dbReference type="ChEBI" id="CHEBI:57692"/>
    </cofactor>
</comment>
<dbReference type="InterPro" id="IPR036188">
    <property type="entry name" value="FAD/NAD-bd_sf"/>
</dbReference>
<dbReference type="Gene3D" id="3.50.50.100">
    <property type="match status" value="1"/>
</dbReference>
<reference evidence="8 9" key="1">
    <citation type="submission" date="2023-11" db="EMBL/GenBank/DDBJ databases">
        <title>Genome sequence of Microbacterium rhizosphaerae KACC 19337.</title>
        <authorList>
            <person name="Choi H."/>
            <person name="Kim S."/>
            <person name="Kim Y."/>
            <person name="Kwon S.-W."/>
            <person name="Heo J."/>
        </authorList>
    </citation>
    <scope>NUCLEOTIDE SEQUENCE [LARGE SCALE GENOMIC DNA]</scope>
    <source>
        <strain evidence="8 9">KACC 19337</strain>
    </source>
</reference>
<comment type="similarity">
    <text evidence="2">Belongs to the NADH dehydrogenase family.</text>
</comment>
<evidence type="ECO:0000256" key="6">
    <source>
        <dbReference type="SAM" id="MobiDB-lite"/>
    </source>
</evidence>
<dbReference type="Pfam" id="PF07992">
    <property type="entry name" value="Pyr_redox_2"/>
    <property type="match status" value="1"/>
</dbReference>
<sequence>MARIVVVGGGYTGVWAARRIARTARRGTVVTLVSDRPHHSFHGWTAEILTGHVRAEHARVPLADLLPGVELVSGQVRHIDPDRRTVEVCTSRGTRELVCDHIVVGAGSRDASAAVPGLAEHAWSLKDAAGVEALARHLGEVVRQAEMLSTIQPTDAAARRRLLTVVVAGGGFTGVEVATAIAQRLRREARSSDEPRVVLAHSGAEALPSLRPRFARLADHATALAQASGVEFLPYARIAAATDDGADLGDAGFISTATVVSAVGQTPVPLAGLEDLARDASGRLVTDPFLAVAPGVWAGGDGAAVPHPFTGEACPANALWAIHHGIRIGDNIVRALDGRRPRPFRFPGLGQGASFGVGRGVAELYGVPLTGWPAWLARWVFFHWFMPSRRVALAAAGEWLRPRRGGRRAPAGRTHAIGPSFTGSAMPDRPAVRVLDPVG</sequence>
<evidence type="ECO:0000313" key="9">
    <source>
        <dbReference type="Proteomes" id="UP001323798"/>
    </source>
</evidence>
<evidence type="ECO:0000256" key="3">
    <source>
        <dbReference type="ARBA" id="ARBA00022630"/>
    </source>
</evidence>
<feature type="domain" description="FAD/NAD(P)-binding" evidence="7">
    <location>
        <begin position="3"/>
        <end position="303"/>
    </location>
</feature>
<dbReference type="PRINTS" id="PR00368">
    <property type="entry name" value="FADPNR"/>
</dbReference>
<organism evidence="8 9">
    <name type="scientific">Microbacterium rhizosphaerae</name>
    <dbReference type="NCBI Taxonomy" id="1678237"/>
    <lineage>
        <taxon>Bacteria</taxon>
        <taxon>Bacillati</taxon>
        <taxon>Actinomycetota</taxon>
        <taxon>Actinomycetes</taxon>
        <taxon>Micrococcales</taxon>
        <taxon>Microbacteriaceae</taxon>
        <taxon>Microbacterium</taxon>
    </lineage>
</organism>
<protein>
    <submittedName>
        <fullName evidence="8">FAD-dependent oxidoreductase</fullName>
    </submittedName>
</protein>
<keyword evidence="9" id="KW-1185">Reference proteome</keyword>
<gene>
    <name evidence="8" type="ORF">SM116_07315</name>
</gene>
<feature type="region of interest" description="Disordered" evidence="6">
    <location>
        <begin position="404"/>
        <end position="428"/>
    </location>
</feature>
<dbReference type="SUPFAM" id="SSF51905">
    <property type="entry name" value="FAD/NAD(P)-binding domain"/>
    <property type="match status" value="2"/>
</dbReference>